<comment type="caution">
    <text evidence="2">The sequence shown here is derived from an EMBL/GenBank/DDBJ whole genome shotgun (WGS) entry which is preliminary data.</text>
</comment>
<evidence type="ECO:0000313" key="2">
    <source>
        <dbReference type="EMBL" id="MEK9499457.1"/>
    </source>
</evidence>
<evidence type="ECO:0000256" key="1">
    <source>
        <dbReference type="SAM" id="SignalP"/>
    </source>
</evidence>
<protein>
    <submittedName>
        <fullName evidence="2">Uncharacterized protein</fullName>
    </submittedName>
</protein>
<accession>A0ABU9E407</accession>
<proteinExistence type="predicted"/>
<gene>
    <name evidence="2" type="ORF">WI372_00505</name>
</gene>
<organism evidence="2 3">
    <name type="scientific">Gaopeijia maritima</name>
    <dbReference type="NCBI Taxonomy" id="3119007"/>
    <lineage>
        <taxon>Bacteria</taxon>
        <taxon>Pseudomonadati</taxon>
        <taxon>Gemmatimonadota</taxon>
        <taxon>Longimicrobiia</taxon>
        <taxon>Gaopeijiales</taxon>
        <taxon>Gaopeijiaceae</taxon>
        <taxon>Gaopeijia</taxon>
    </lineage>
</organism>
<feature type="chain" id="PRO_5045452724" evidence="1">
    <location>
        <begin position="24"/>
        <end position="220"/>
    </location>
</feature>
<reference evidence="2 3" key="1">
    <citation type="submission" date="2024-02" db="EMBL/GenBank/DDBJ databases">
        <title>A novel Gemmatimonadota bacterium.</title>
        <authorList>
            <person name="Du Z.-J."/>
            <person name="Ye Y.-Q."/>
        </authorList>
    </citation>
    <scope>NUCLEOTIDE SEQUENCE [LARGE SCALE GENOMIC DNA]</scope>
    <source>
        <strain evidence="2 3">DH-20</strain>
    </source>
</reference>
<keyword evidence="3" id="KW-1185">Reference proteome</keyword>
<evidence type="ECO:0000313" key="3">
    <source>
        <dbReference type="Proteomes" id="UP001484239"/>
    </source>
</evidence>
<dbReference type="Proteomes" id="UP001484239">
    <property type="component" value="Unassembled WGS sequence"/>
</dbReference>
<keyword evidence="1" id="KW-0732">Signal</keyword>
<dbReference type="RefSeq" id="WP_405286158.1">
    <property type="nucleotide sequence ID" value="NZ_JBBHLI010000001.1"/>
</dbReference>
<name>A0ABU9E407_9BACT</name>
<dbReference type="PROSITE" id="PS51257">
    <property type="entry name" value="PROKAR_LIPOPROTEIN"/>
    <property type="match status" value="1"/>
</dbReference>
<feature type="signal peptide" evidence="1">
    <location>
        <begin position="1"/>
        <end position="23"/>
    </location>
</feature>
<sequence>MFTAHRRTPTPALLGLLGLLAVAACDDTADPLAPDTADTLLSEAVIDVAADQVELEQEAMFDQSQRTRPSLDRAELAVGFAASAVDLSTELLREAGGGDAAQQALLGRAESQSEGASEALAAGRTAQAVRLAHGAVWTAMKAWILPGGVTDEEVRLVHSTAEELLRQASAAVGGDDGLNGQVLSWAETFFARGEEKIESGQPRGVAALWKAAVLSHWLLG</sequence>
<dbReference type="EMBL" id="JBBHLI010000001">
    <property type="protein sequence ID" value="MEK9499457.1"/>
    <property type="molecule type" value="Genomic_DNA"/>
</dbReference>